<evidence type="ECO:0000256" key="1">
    <source>
        <dbReference type="SAM" id="SignalP"/>
    </source>
</evidence>
<keyword evidence="1" id="KW-0732">Signal</keyword>
<dbReference type="AlphaFoldDB" id="E1TEW3"/>
<dbReference type="KEGG" id="bgf:BC1003_5451"/>
<dbReference type="STRING" id="640512.BC1003_5451"/>
<dbReference type="OrthoDB" id="8563102at2"/>
<dbReference type="HOGENOM" id="CLU_154406_0_0_4"/>
<sequence>MTLTCRALAACACMALAAPLAWADGEAPAAAAAAPAAAPAGGYNYPTTGRVEYVLTCMDENGHDFANVYKCSCVIDKMATALPYDEFVDQSTFSRYASLGGEGGAEFRVDHAKAQTKKFRTLQADAYRSCGLGGDKTAASK</sequence>
<accession>E1TEW3</accession>
<feature type="chain" id="PRO_5003151936" evidence="1">
    <location>
        <begin position="24"/>
        <end position="141"/>
    </location>
</feature>
<feature type="signal peptide" evidence="1">
    <location>
        <begin position="1"/>
        <end position="23"/>
    </location>
</feature>
<organism evidence="2">
    <name type="scientific">Burkholderia sp. (strain CCGE1003)</name>
    <dbReference type="NCBI Taxonomy" id="640512"/>
    <lineage>
        <taxon>Bacteria</taxon>
        <taxon>Pseudomonadati</taxon>
        <taxon>Pseudomonadota</taxon>
        <taxon>Betaproteobacteria</taxon>
        <taxon>Burkholderiales</taxon>
        <taxon>Burkholderiaceae</taxon>
        <taxon>Burkholderia</taxon>
    </lineage>
</organism>
<evidence type="ECO:0000313" key="2">
    <source>
        <dbReference type="EMBL" id="ADN61369.1"/>
    </source>
</evidence>
<dbReference type="eggNOG" id="ENOG5032RK3">
    <property type="taxonomic scope" value="Bacteria"/>
</dbReference>
<dbReference type="EMBL" id="CP002218">
    <property type="protein sequence ID" value="ADN61369.1"/>
    <property type="molecule type" value="Genomic_DNA"/>
</dbReference>
<protein>
    <submittedName>
        <fullName evidence="2">Uncharacterized protein</fullName>
    </submittedName>
</protein>
<name>E1TEW3_BURSG</name>
<reference evidence="2" key="1">
    <citation type="submission" date="2010-09" db="EMBL/GenBank/DDBJ databases">
        <title>Complete sequence of chromosome2 of Burkholderia sp. CCGE1003.</title>
        <authorList>
            <consortium name="US DOE Joint Genome Institute"/>
            <person name="Lucas S."/>
            <person name="Copeland A."/>
            <person name="Lapidus A."/>
            <person name="Cheng J.-F."/>
            <person name="Bruce D."/>
            <person name="Goodwin L."/>
            <person name="Pitluck S."/>
            <person name="Daligault H."/>
            <person name="Davenport K."/>
            <person name="Detter J.C."/>
            <person name="Han C."/>
            <person name="Tapia R."/>
            <person name="Land M."/>
            <person name="Hauser L."/>
            <person name="Jeffries C."/>
            <person name="Kyrpides N."/>
            <person name="Ivanova N."/>
            <person name="Ovchinnikova G."/>
            <person name="Martinez-Romero E."/>
            <person name="Rogel M.A."/>
            <person name="Auchtung J."/>
            <person name="Tiedje J.M."/>
            <person name="Woyke T."/>
        </authorList>
    </citation>
    <scope>NUCLEOTIDE SEQUENCE</scope>
    <source>
        <strain evidence="2">CCGE1003</strain>
    </source>
</reference>
<proteinExistence type="predicted"/>
<gene>
    <name evidence="2" type="ordered locus">BC1003_5451</name>
</gene>